<evidence type="ECO:0000256" key="5">
    <source>
        <dbReference type="ARBA" id="ARBA00011738"/>
    </source>
</evidence>
<organism evidence="16 17">
    <name type="scientific">Vibrio alginolyticus</name>
    <dbReference type="NCBI Taxonomy" id="663"/>
    <lineage>
        <taxon>Bacteria</taxon>
        <taxon>Pseudomonadati</taxon>
        <taxon>Pseudomonadota</taxon>
        <taxon>Gammaproteobacteria</taxon>
        <taxon>Vibrionales</taxon>
        <taxon>Vibrionaceae</taxon>
        <taxon>Vibrio</taxon>
    </lineage>
</organism>
<dbReference type="PROSITE" id="PS00792">
    <property type="entry name" value="DHPS_1"/>
    <property type="match status" value="1"/>
</dbReference>
<comment type="subunit">
    <text evidence="5">Homodimer.</text>
</comment>
<dbReference type="InterPro" id="IPR011005">
    <property type="entry name" value="Dihydropteroate_synth-like_sf"/>
</dbReference>
<reference evidence="16 17" key="1">
    <citation type="submission" date="2019-09" db="EMBL/GenBank/DDBJ databases">
        <title>Draft genome sequencing and comparative genomics of hatchery-associated Vibrios.</title>
        <authorList>
            <person name="Kehlet-Delgado H."/>
            <person name="Mueller R.S."/>
        </authorList>
    </citation>
    <scope>NUCLEOTIDE SEQUENCE [LARGE SCALE GENOMIC DNA]</scope>
    <source>
        <strain evidence="16 17">081416A</strain>
    </source>
</reference>
<dbReference type="EC" id="2.5.1.15" evidence="6 14"/>
<keyword evidence="8 14" id="KW-0808">Transferase</keyword>
<dbReference type="GO" id="GO:0046654">
    <property type="term" value="P:tetrahydrofolate biosynthetic process"/>
    <property type="evidence" value="ECO:0007669"/>
    <property type="project" value="UniProtKB-UniPathway"/>
</dbReference>
<evidence type="ECO:0000256" key="13">
    <source>
        <dbReference type="ARBA" id="ARBA00053449"/>
    </source>
</evidence>
<feature type="domain" description="Pterin-binding" evidence="15">
    <location>
        <begin position="15"/>
        <end position="267"/>
    </location>
</feature>
<evidence type="ECO:0000256" key="1">
    <source>
        <dbReference type="ARBA" id="ARBA00000012"/>
    </source>
</evidence>
<dbReference type="GO" id="GO:0005829">
    <property type="term" value="C:cytosol"/>
    <property type="evidence" value="ECO:0007669"/>
    <property type="project" value="TreeGrafter"/>
</dbReference>
<evidence type="ECO:0000256" key="9">
    <source>
        <dbReference type="ARBA" id="ARBA00022723"/>
    </source>
</evidence>
<dbReference type="PROSITE" id="PS50972">
    <property type="entry name" value="PTERIN_BINDING"/>
    <property type="match status" value="1"/>
</dbReference>
<dbReference type="PANTHER" id="PTHR20941:SF1">
    <property type="entry name" value="FOLIC ACID SYNTHESIS PROTEIN FOL1"/>
    <property type="match status" value="1"/>
</dbReference>
<proteinExistence type="inferred from homology"/>
<keyword evidence="10 14" id="KW-0460">Magnesium</keyword>
<sequence length="276" mass="30191">MMITANNKSLDLSRPHVMAILNVTPDSFSDGGKYNSIELALAQVDKMIKAGVSIVDVGGESTRPGAPDVSLEEELRRVVPVIKAIREKYDVWISVDTSKAEVMRQAIDAGADLLNDIRSLQEPGALEVAAEANLPICLMHMKGQPRTMQVDPHYDDLMGDVSAFLEERIAACEAAGIDKSQLILDPGFGFGKTIEHNYHMLAHLEKFHEFGLPILAGMSRKSMIFKLLDKPAAECTNASVVCATIAAMKGAQIIRVHDFEETIEAMKVVEMTKNNI</sequence>
<dbReference type="Proteomes" id="UP000532247">
    <property type="component" value="Unassembled WGS sequence"/>
</dbReference>
<comment type="caution">
    <text evidence="16">The sequence shown here is derived from an EMBL/GenBank/DDBJ whole genome shotgun (WGS) entry which is preliminary data.</text>
</comment>
<dbReference type="Pfam" id="PF00809">
    <property type="entry name" value="Pterin_bind"/>
    <property type="match status" value="1"/>
</dbReference>
<dbReference type="GO" id="GO:0046872">
    <property type="term" value="F:metal ion binding"/>
    <property type="evidence" value="ECO:0007669"/>
    <property type="project" value="UniProtKB-KW"/>
</dbReference>
<evidence type="ECO:0000256" key="3">
    <source>
        <dbReference type="ARBA" id="ARBA00004763"/>
    </source>
</evidence>
<evidence type="ECO:0000256" key="2">
    <source>
        <dbReference type="ARBA" id="ARBA00001946"/>
    </source>
</evidence>
<evidence type="ECO:0000256" key="7">
    <source>
        <dbReference type="ARBA" id="ARBA00016919"/>
    </source>
</evidence>
<dbReference type="EMBL" id="VTYF01000005">
    <property type="protein sequence ID" value="NOI09386.1"/>
    <property type="molecule type" value="Genomic_DNA"/>
</dbReference>
<dbReference type="NCBIfam" id="TIGR01496">
    <property type="entry name" value="DHPS"/>
    <property type="match status" value="1"/>
</dbReference>
<dbReference type="InterPro" id="IPR006390">
    <property type="entry name" value="DHP_synth_dom"/>
</dbReference>
<dbReference type="SUPFAM" id="SSF51717">
    <property type="entry name" value="Dihydropteroate synthetase-like"/>
    <property type="match status" value="1"/>
</dbReference>
<accession>A0A7Y4EYB9</accession>
<dbReference type="CDD" id="cd00739">
    <property type="entry name" value="DHPS"/>
    <property type="match status" value="1"/>
</dbReference>
<dbReference type="FunFam" id="3.20.20.20:FF:000004">
    <property type="entry name" value="Dihydropteroate synthase"/>
    <property type="match status" value="1"/>
</dbReference>
<evidence type="ECO:0000256" key="12">
    <source>
        <dbReference type="ARBA" id="ARBA00030193"/>
    </source>
</evidence>
<evidence type="ECO:0000256" key="4">
    <source>
        <dbReference type="ARBA" id="ARBA00009503"/>
    </source>
</evidence>
<evidence type="ECO:0000313" key="17">
    <source>
        <dbReference type="Proteomes" id="UP000532247"/>
    </source>
</evidence>
<dbReference type="Gene3D" id="3.20.20.20">
    <property type="entry name" value="Dihydropteroate synthase-like"/>
    <property type="match status" value="1"/>
</dbReference>
<evidence type="ECO:0000256" key="6">
    <source>
        <dbReference type="ARBA" id="ARBA00012458"/>
    </source>
</evidence>
<dbReference type="RefSeq" id="WP_149192424.1">
    <property type="nucleotide sequence ID" value="NZ_CAJDZC010000006.1"/>
</dbReference>
<dbReference type="InterPro" id="IPR000489">
    <property type="entry name" value="Pterin-binding_dom"/>
</dbReference>
<dbReference type="PROSITE" id="PS00793">
    <property type="entry name" value="DHPS_2"/>
    <property type="match status" value="1"/>
</dbReference>
<evidence type="ECO:0000256" key="8">
    <source>
        <dbReference type="ARBA" id="ARBA00022679"/>
    </source>
</evidence>
<evidence type="ECO:0000256" key="10">
    <source>
        <dbReference type="ARBA" id="ARBA00022842"/>
    </source>
</evidence>
<evidence type="ECO:0000259" key="15">
    <source>
        <dbReference type="PROSITE" id="PS50972"/>
    </source>
</evidence>
<keyword evidence="11 14" id="KW-0289">Folate biosynthesis</keyword>
<dbReference type="AlphaFoldDB" id="A0A7Y4EYB9"/>
<name>A0A7Y4EYB9_VIBAL</name>
<dbReference type="PANTHER" id="PTHR20941">
    <property type="entry name" value="FOLATE SYNTHESIS PROTEINS"/>
    <property type="match status" value="1"/>
</dbReference>
<comment type="catalytic activity">
    <reaction evidence="1">
        <text>(7,8-dihydropterin-6-yl)methyl diphosphate + 4-aminobenzoate = 7,8-dihydropteroate + diphosphate</text>
        <dbReference type="Rhea" id="RHEA:19949"/>
        <dbReference type="ChEBI" id="CHEBI:17836"/>
        <dbReference type="ChEBI" id="CHEBI:17839"/>
        <dbReference type="ChEBI" id="CHEBI:33019"/>
        <dbReference type="ChEBI" id="CHEBI:72950"/>
        <dbReference type="EC" id="2.5.1.15"/>
    </reaction>
</comment>
<comment type="pathway">
    <text evidence="3 14">Cofactor biosynthesis; tetrahydrofolate biosynthesis; 7,8-dihydrofolate from 2-amino-4-hydroxy-6-hydroxymethyl-7,8-dihydropteridine diphosphate and 4-aminobenzoate: step 1/2.</text>
</comment>
<gene>
    <name evidence="16" type="primary">folP</name>
    <name evidence="16" type="ORF">F0254_10965</name>
</gene>
<dbReference type="UniPathway" id="UPA00077">
    <property type="reaction ID" value="UER00156"/>
</dbReference>
<evidence type="ECO:0000256" key="11">
    <source>
        <dbReference type="ARBA" id="ARBA00022909"/>
    </source>
</evidence>
<dbReference type="GO" id="GO:0004156">
    <property type="term" value="F:dihydropteroate synthase activity"/>
    <property type="evidence" value="ECO:0007669"/>
    <property type="project" value="UniProtKB-EC"/>
</dbReference>
<evidence type="ECO:0000256" key="14">
    <source>
        <dbReference type="RuleBase" id="RU361205"/>
    </source>
</evidence>
<dbReference type="GO" id="GO:0046656">
    <property type="term" value="P:folic acid biosynthetic process"/>
    <property type="evidence" value="ECO:0007669"/>
    <property type="project" value="UniProtKB-KW"/>
</dbReference>
<protein>
    <recommendedName>
        <fullName evidence="7 14">Dihydropteroate synthase</fullName>
        <shortName evidence="14">DHPS</shortName>
        <ecNumber evidence="6 14">2.5.1.15</ecNumber>
    </recommendedName>
    <alternativeName>
        <fullName evidence="12 14">Dihydropteroate pyrophosphorylase</fullName>
    </alternativeName>
</protein>
<comment type="similarity">
    <text evidence="4 14">Belongs to the DHPS family.</text>
</comment>
<dbReference type="InterPro" id="IPR045031">
    <property type="entry name" value="DHP_synth-like"/>
</dbReference>
<keyword evidence="9 14" id="KW-0479">Metal-binding</keyword>
<evidence type="ECO:0000313" key="16">
    <source>
        <dbReference type="EMBL" id="NOI09386.1"/>
    </source>
</evidence>
<comment type="cofactor">
    <cofactor evidence="2 14">
        <name>Mg(2+)</name>
        <dbReference type="ChEBI" id="CHEBI:18420"/>
    </cofactor>
</comment>
<comment type="function">
    <text evidence="13 14">Catalyzes the condensation of para-aminobenzoate (pABA) with 6-hydroxymethyl-7,8-dihydropterin diphosphate (DHPt-PP) to form 7,8-dihydropteroate (H2Pte), the immediate precursor of folate derivatives.</text>
</comment>